<dbReference type="AlphaFoldDB" id="A0AAV8Y0P1"/>
<name>A0AAV8Y0P1_9CUCU</name>
<dbReference type="Proteomes" id="UP001162162">
    <property type="component" value="Unassembled WGS sequence"/>
</dbReference>
<accession>A0AAV8Y0P1</accession>
<protein>
    <recommendedName>
        <fullName evidence="3">DDE-1 domain-containing protein</fullName>
    </recommendedName>
</protein>
<reference evidence="1" key="1">
    <citation type="journal article" date="2023" name="Insect Mol. Biol.">
        <title>Genome sequencing provides insights into the evolution of gene families encoding plant cell wall-degrading enzymes in longhorned beetles.</title>
        <authorList>
            <person name="Shin N.R."/>
            <person name="Okamura Y."/>
            <person name="Kirsch R."/>
            <person name="Pauchet Y."/>
        </authorList>
    </citation>
    <scope>NUCLEOTIDE SEQUENCE</scope>
    <source>
        <strain evidence="1">AMC_N1</strain>
    </source>
</reference>
<keyword evidence="2" id="KW-1185">Reference proteome</keyword>
<dbReference type="EMBL" id="JAPWTK010000245">
    <property type="protein sequence ID" value="KAJ8944627.1"/>
    <property type="molecule type" value="Genomic_DNA"/>
</dbReference>
<organism evidence="1 2">
    <name type="scientific">Aromia moschata</name>
    <dbReference type="NCBI Taxonomy" id="1265417"/>
    <lineage>
        <taxon>Eukaryota</taxon>
        <taxon>Metazoa</taxon>
        <taxon>Ecdysozoa</taxon>
        <taxon>Arthropoda</taxon>
        <taxon>Hexapoda</taxon>
        <taxon>Insecta</taxon>
        <taxon>Pterygota</taxon>
        <taxon>Neoptera</taxon>
        <taxon>Endopterygota</taxon>
        <taxon>Coleoptera</taxon>
        <taxon>Polyphaga</taxon>
        <taxon>Cucujiformia</taxon>
        <taxon>Chrysomeloidea</taxon>
        <taxon>Cerambycidae</taxon>
        <taxon>Cerambycinae</taxon>
        <taxon>Callichromatini</taxon>
        <taxon>Aromia</taxon>
    </lineage>
</organism>
<gene>
    <name evidence="1" type="ORF">NQ318_017151</name>
</gene>
<evidence type="ECO:0000313" key="1">
    <source>
        <dbReference type="EMBL" id="KAJ8944627.1"/>
    </source>
</evidence>
<evidence type="ECO:0008006" key="3">
    <source>
        <dbReference type="Google" id="ProtNLM"/>
    </source>
</evidence>
<evidence type="ECO:0000313" key="2">
    <source>
        <dbReference type="Proteomes" id="UP001162162"/>
    </source>
</evidence>
<sequence length="103" mass="11485">MFRERVQSYLNLLWTVLEENELFGKSGSVFNMDETGLQLNNHSSHDPGLFQSVTSAEKGETVTLVACCNAEGNFVPPVCIMKGKNKKKEYEDGMPPGSFVYMS</sequence>
<proteinExistence type="predicted"/>
<comment type="caution">
    <text evidence="1">The sequence shown here is derived from an EMBL/GenBank/DDBJ whole genome shotgun (WGS) entry which is preliminary data.</text>
</comment>